<dbReference type="Pfam" id="PF04932">
    <property type="entry name" value="Wzy_C"/>
    <property type="match status" value="1"/>
</dbReference>
<feature type="transmembrane region" description="Helical" evidence="5">
    <location>
        <begin position="255"/>
        <end position="273"/>
    </location>
</feature>
<dbReference type="EMBL" id="JACCBG010000001">
    <property type="protein sequence ID" value="NYD40476.1"/>
    <property type="molecule type" value="Genomic_DNA"/>
</dbReference>
<keyword evidence="4 5" id="KW-0472">Membrane</keyword>
<dbReference type="GO" id="GO:0016874">
    <property type="term" value="F:ligase activity"/>
    <property type="evidence" value="ECO:0007669"/>
    <property type="project" value="UniProtKB-KW"/>
</dbReference>
<evidence type="ECO:0000313" key="7">
    <source>
        <dbReference type="EMBL" id="NYD40476.1"/>
    </source>
</evidence>
<feature type="transmembrane region" description="Helical" evidence="5">
    <location>
        <begin position="138"/>
        <end position="155"/>
    </location>
</feature>
<evidence type="ECO:0000256" key="2">
    <source>
        <dbReference type="ARBA" id="ARBA00022692"/>
    </source>
</evidence>
<feature type="transmembrane region" description="Helical" evidence="5">
    <location>
        <begin position="80"/>
        <end position="97"/>
    </location>
</feature>
<evidence type="ECO:0000256" key="4">
    <source>
        <dbReference type="ARBA" id="ARBA00023136"/>
    </source>
</evidence>
<reference evidence="7 8" key="1">
    <citation type="submission" date="2020-07" db="EMBL/GenBank/DDBJ databases">
        <title>Sequencing the genomes of 1000 actinobacteria strains.</title>
        <authorList>
            <person name="Klenk H.-P."/>
        </authorList>
    </citation>
    <scope>NUCLEOTIDE SEQUENCE [LARGE SCALE GENOMIC DNA]</scope>
    <source>
        <strain evidence="7 8">DSM 21350</strain>
    </source>
</reference>
<evidence type="ECO:0000313" key="8">
    <source>
        <dbReference type="Proteomes" id="UP000535511"/>
    </source>
</evidence>
<dbReference type="AlphaFoldDB" id="A0A7Y9J9V9"/>
<dbReference type="InterPro" id="IPR007016">
    <property type="entry name" value="O-antigen_ligase-rel_domated"/>
</dbReference>
<evidence type="ECO:0000259" key="6">
    <source>
        <dbReference type="Pfam" id="PF04932"/>
    </source>
</evidence>
<dbReference type="InterPro" id="IPR051533">
    <property type="entry name" value="WaaL-like"/>
</dbReference>
<keyword evidence="2 5" id="KW-0812">Transmembrane</keyword>
<feature type="transmembrane region" description="Helical" evidence="5">
    <location>
        <begin position="375"/>
        <end position="391"/>
    </location>
</feature>
<protein>
    <submittedName>
        <fullName evidence="7">O-antigen ligase</fullName>
    </submittedName>
</protein>
<feature type="transmembrane region" description="Helical" evidence="5">
    <location>
        <begin position="30"/>
        <end position="46"/>
    </location>
</feature>
<comment type="subcellular location">
    <subcellularLocation>
        <location evidence="1">Membrane</location>
        <topology evidence="1">Multi-pass membrane protein</topology>
    </subcellularLocation>
</comment>
<feature type="transmembrane region" description="Helical" evidence="5">
    <location>
        <begin position="183"/>
        <end position="203"/>
    </location>
</feature>
<gene>
    <name evidence="7" type="ORF">BJZ21_000559</name>
</gene>
<feature type="domain" description="O-antigen ligase-related" evidence="6">
    <location>
        <begin position="218"/>
        <end position="357"/>
    </location>
</feature>
<evidence type="ECO:0000256" key="3">
    <source>
        <dbReference type="ARBA" id="ARBA00022989"/>
    </source>
</evidence>
<keyword evidence="7" id="KW-0436">Ligase</keyword>
<dbReference type="GO" id="GO:0016020">
    <property type="term" value="C:membrane"/>
    <property type="evidence" value="ECO:0007669"/>
    <property type="project" value="UniProtKB-SubCell"/>
</dbReference>
<sequence>MPGFDALAAFACVLLALLLWTTLKRRPEQSPRWFILLVWAMLLAQLMPKSVATAVDGAALSVGLLVWLTRPASQRRGKAVVGWSLAVLLFWAALVVHPNVPDLATGALGFRQSVLAVAGLILGCALKREQVAATELTVIRALMATLGASIYIHLYQPSIENGITRAAGEYTALFAGEARLQGIFAGPFHAATAGAVLLAWALVRLGKPGTPRLLWFAAVAVGAYGLMLAEVRTAYVAVALGVIAWVLVGRSVSGFAGRAAVVLVGFGLVYYAFVTGDAANTVVGSIANYSTDSRLLNRLPGYQLGLDMFQRSPFIGWGAGSAGDTLREHFLGREYVTPHNLVLKLGVEGGTIGLLLWGGLAVAAKRSLNSKSRQGQLAVVQVAVLVGFGITGSAINALPISYLMFVLVGLAVGVGDEGPAAEGQRFGEDLADRCDRDARRHEVVDDALELRDGVLDAGRRVVLRCGTSG</sequence>
<evidence type="ECO:0000256" key="5">
    <source>
        <dbReference type="SAM" id="Phobius"/>
    </source>
</evidence>
<accession>A0A7Y9J9V9</accession>
<evidence type="ECO:0000256" key="1">
    <source>
        <dbReference type="ARBA" id="ARBA00004141"/>
    </source>
</evidence>
<feature type="transmembrane region" description="Helical" evidence="5">
    <location>
        <begin position="233"/>
        <end position="248"/>
    </location>
</feature>
<feature type="transmembrane region" description="Helical" evidence="5">
    <location>
        <begin position="341"/>
        <end position="363"/>
    </location>
</feature>
<feature type="transmembrane region" description="Helical" evidence="5">
    <location>
        <begin position="210"/>
        <end position="227"/>
    </location>
</feature>
<feature type="transmembrane region" description="Helical" evidence="5">
    <location>
        <begin position="52"/>
        <end position="68"/>
    </location>
</feature>
<proteinExistence type="predicted"/>
<keyword evidence="3 5" id="KW-1133">Transmembrane helix</keyword>
<comment type="caution">
    <text evidence="7">The sequence shown here is derived from an EMBL/GenBank/DDBJ whole genome shotgun (WGS) entry which is preliminary data.</text>
</comment>
<dbReference type="PANTHER" id="PTHR37422">
    <property type="entry name" value="TEICHURONIC ACID BIOSYNTHESIS PROTEIN TUAE"/>
    <property type="match status" value="1"/>
</dbReference>
<dbReference type="Proteomes" id="UP000535511">
    <property type="component" value="Unassembled WGS sequence"/>
</dbReference>
<keyword evidence="8" id="KW-1185">Reference proteome</keyword>
<name>A0A7Y9J9V9_9ACTN</name>
<organism evidence="7 8">
    <name type="scientific">Nocardioides panaciterrulae</name>
    <dbReference type="NCBI Taxonomy" id="661492"/>
    <lineage>
        <taxon>Bacteria</taxon>
        <taxon>Bacillati</taxon>
        <taxon>Actinomycetota</taxon>
        <taxon>Actinomycetes</taxon>
        <taxon>Propionibacteriales</taxon>
        <taxon>Nocardioidaceae</taxon>
        <taxon>Nocardioides</taxon>
    </lineage>
</organism>
<feature type="transmembrane region" description="Helical" evidence="5">
    <location>
        <begin position="6"/>
        <end position="23"/>
    </location>
</feature>
<dbReference type="PANTHER" id="PTHR37422:SF13">
    <property type="entry name" value="LIPOPOLYSACCHARIDE BIOSYNTHESIS PROTEIN PA4999-RELATED"/>
    <property type="match status" value="1"/>
</dbReference>
<feature type="transmembrane region" description="Helical" evidence="5">
    <location>
        <begin position="103"/>
        <end position="126"/>
    </location>
</feature>